<proteinExistence type="inferred from homology"/>
<dbReference type="Gene3D" id="3.40.50.10190">
    <property type="entry name" value="BRCT domain"/>
    <property type="match status" value="1"/>
</dbReference>
<feature type="compositionally biased region" description="Polar residues" evidence="13">
    <location>
        <begin position="554"/>
        <end position="568"/>
    </location>
</feature>
<dbReference type="PIRSF" id="PIRSF011869">
    <property type="entry name" value="Nibrin_animal"/>
    <property type="match status" value="1"/>
</dbReference>
<feature type="compositionally biased region" description="Basic and acidic residues" evidence="13">
    <location>
        <begin position="638"/>
        <end position="659"/>
    </location>
</feature>
<feature type="compositionally biased region" description="Polar residues" evidence="13">
    <location>
        <begin position="415"/>
        <end position="433"/>
    </location>
</feature>
<dbReference type="GO" id="GO:0003684">
    <property type="term" value="F:damaged DNA binding"/>
    <property type="evidence" value="ECO:0007669"/>
    <property type="project" value="TreeGrafter"/>
</dbReference>
<keyword evidence="5 12" id="KW-0227">DNA damage</keyword>
<dbReference type="InterPro" id="IPR008984">
    <property type="entry name" value="SMAD_FHA_dom_sf"/>
</dbReference>
<dbReference type="Pfam" id="PF00498">
    <property type="entry name" value="FHA"/>
    <property type="match status" value="1"/>
</dbReference>
<feature type="domain" description="FHA" evidence="14">
    <location>
        <begin position="22"/>
        <end position="78"/>
    </location>
</feature>
<evidence type="ECO:0000313" key="16">
    <source>
        <dbReference type="Proteomes" id="UP001152803"/>
    </source>
</evidence>
<dbReference type="GO" id="GO:0051321">
    <property type="term" value="P:meiotic cell cycle"/>
    <property type="evidence" value="ECO:0007669"/>
    <property type="project" value="UniProtKB-KW"/>
</dbReference>
<comment type="subunit">
    <text evidence="12">Component of the MRN complex.</text>
</comment>
<name>A0A9Q1I967_CONCO</name>
<dbReference type="SUPFAM" id="SSF52113">
    <property type="entry name" value="BRCT domain"/>
    <property type="match status" value="1"/>
</dbReference>
<evidence type="ECO:0000256" key="12">
    <source>
        <dbReference type="PIRNR" id="PIRNR011869"/>
    </source>
</evidence>
<dbReference type="InterPro" id="IPR040227">
    <property type="entry name" value="Nibrin-rel"/>
</dbReference>
<feature type="region of interest" description="Disordered" evidence="13">
    <location>
        <begin position="359"/>
        <end position="590"/>
    </location>
</feature>
<evidence type="ECO:0000256" key="1">
    <source>
        <dbReference type="ARBA" id="ARBA00004322"/>
    </source>
</evidence>
<dbReference type="InterPro" id="IPR013908">
    <property type="entry name" value="Nibrin_C"/>
</dbReference>
<comment type="function">
    <text evidence="12">Component of the MRN complex, which plays a central role in double-strand break (DSB) repair, DNA recombination, maintenance of telomere integrity and meiosis. The MRN complex is involved in the repair of DNA double-strand breaks (DSBs) via homologous recombination (HR), an error-free mechanism which primarily occurs during S and G2 phases. The complex (1) mediates the end resection of damaged DNA, which generates proper single-stranded DNA, a key initial steps in HR, and is (2) required for the recruitment of other repair factors and efficient activation of ATM and ATR upon DNA damage. The MRN complex possesses single-strand endonuclease activity and double-strand-specific 3'-5' exonuclease activity, which are provided by MRE11, to initiate end resection, which is required for single-strand invasion and recombination. Within the MRN complex, nbn acts as a protein-protein adapter, which specifically recognizes and binds phosphorylated proteins, promoting their recruitment to DNA damage sites. Recruits mre11 and rad50 components of the MRN complex to DSBs in response to DNA damage. Promotes the recruitment of PI3/PI4-kinase family members atm, atr, and probably DNA-PKcs to the DNA damage sites, activating their functions. Mediates the recruitment of phosphorylated rbbp8/CtIP to DSBs, leading to cooperation between the MRN complex and rbbp8/CtIP to initiate end resection.</text>
</comment>
<dbReference type="GO" id="GO:0007095">
    <property type="term" value="P:mitotic G2 DNA damage checkpoint signaling"/>
    <property type="evidence" value="ECO:0007669"/>
    <property type="project" value="InterPro"/>
</dbReference>
<dbReference type="EMBL" id="JAFJMO010000001">
    <property type="protein sequence ID" value="KAJ8288448.1"/>
    <property type="molecule type" value="Genomic_DNA"/>
</dbReference>
<dbReference type="InterPro" id="IPR001357">
    <property type="entry name" value="BRCT_dom"/>
</dbReference>
<dbReference type="GO" id="GO:0000723">
    <property type="term" value="P:telomere maintenance"/>
    <property type="evidence" value="ECO:0007669"/>
    <property type="project" value="InterPro"/>
</dbReference>
<evidence type="ECO:0000256" key="11">
    <source>
        <dbReference type="ARBA" id="ARBA00044757"/>
    </source>
</evidence>
<sequence>MWKLIPVEAGGESYYLLPGKQYVVGRKNCEILLQNDQSISRIHSHLAVSAQNSSQNEPIEFTVKDGSKYGTFVNEERLANGTPKVLHSGDRLTFGVFHSKFRVEYEPLVVCSSCVDNEGKAALLQIVQLLGGQLVNSWNQDCTHLVMSSVKVTIKTICALVCCRPIVKPEYFSELWNALQQRLTPPTVDSFYPEIDEPTLRKEDVDLSARPERKSLFHGKTFIFLNGKQQKRLNSVVDFGGGRSQLLEEGSLPLPTLESSGSCVVDMVTGNSQALLPTAAKWNDSVAAVLRRKGLRLIAESEIGLATIYISTDMYCNPLSKMESETARRRPSIPTATLSQSAAVDETVLPAISQNITAYAPDTEPPQDTSRMGTGGLGAVAETPEKRQGWARPPSKAATAMAPSGKGARAEEPHLTSTVAETMMSASSTQAGATSMVRGDKPAVTSRLKGDSSTAAKPLLTNGHKNTSPEKQSNSLTNYFQPISKKRTREGSDPADGSEAKTPRREAEEDIPGLRESVPQHSNPGRPTPQAAPVPKPCFATPVPRGPNSGAGQGPNSYSSKESLQTRASVEAVQMPPSNKRKEMASPDPVEEIEMDDLESIMSQPMEEQDVPATPSKKQCLETAVEIKQEEVSFTEASKPEEGMALKQEKEAEHQETKVPRASHQVENGENLPKNLLLVEFKSLIVSNSVRSRPGALQLRDANQKNFKRFRKASVPGAQGLPNIIGGSDLVAHNRAKNSELEEWLREAAEDDQQNERDEALADDLFRYNPKPSKRR</sequence>
<evidence type="ECO:0000256" key="10">
    <source>
        <dbReference type="ARBA" id="ARBA00023306"/>
    </source>
</evidence>
<evidence type="ECO:0000256" key="13">
    <source>
        <dbReference type="SAM" id="MobiDB-lite"/>
    </source>
</evidence>
<evidence type="ECO:0000256" key="4">
    <source>
        <dbReference type="ARBA" id="ARBA00022454"/>
    </source>
</evidence>
<dbReference type="PANTHER" id="PTHR12162:SF0">
    <property type="entry name" value="NIBRIN"/>
    <property type="match status" value="1"/>
</dbReference>
<evidence type="ECO:0000256" key="5">
    <source>
        <dbReference type="ARBA" id="ARBA00022763"/>
    </source>
</evidence>
<evidence type="ECO:0000259" key="14">
    <source>
        <dbReference type="PROSITE" id="PS50006"/>
    </source>
</evidence>
<dbReference type="GO" id="GO:0030870">
    <property type="term" value="C:Mre11 complex"/>
    <property type="evidence" value="ECO:0007669"/>
    <property type="project" value="InterPro"/>
</dbReference>
<keyword evidence="7 12" id="KW-0234">DNA repair</keyword>
<evidence type="ECO:0000256" key="6">
    <source>
        <dbReference type="ARBA" id="ARBA00022895"/>
    </source>
</evidence>
<keyword evidence="9 12" id="KW-0469">Meiosis</keyword>
<dbReference type="GO" id="GO:0000781">
    <property type="term" value="C:chromosome, telomeric region"/>
    <property type="evidence" value="ECO:0007669"/>
    <property type="project" value="UniProtKB-SubCell"/>
</dbReference>
<dbReference type="SMART" id="SM01348">
    <property type="entry name" value="Nbs1_C"/>
    <property type="match status" value="1"/>
</dbReference>
<feature type="compositionally biased region" description="Basic and acidic residues" evidence="13">
    <location>
        <begin position="746"/>
        <end position="766"/>
    </location>
</feature>
<dbReference type="CDD" id="cd22667">
    <property type="entry name" value="FHA_NBN"/>
    <property type="match status" value="1"/>
</dbReference>
<dbReference type="InterPro" id="IPR016592">
    <property type="entry name" value="Nibrin_met"/>
</dbReference>
<dbReference type="InterPro" id="IPR032429">
    <property type="entry name" value="Nibrin_BRCT2"/>
</dbReference>
<dbReference type="AlphaFoldDB" id="A0A9Q1I967"/>
<accession>A0A9Q1I967</accession>
<dbReference type="FunFam" id="3.40.50.10980:FF:000001">
    <property type="entry name" value="Nibrin"/>
    <property type="match status" value="1"/>
</dbReference>
<dbReference type="Gene3D" id="2.60.200.20">
    <property type="match status" value="1"/>
</dbReference>
<dbReference type="FunFam" id="2.60.200.20:FF:000017">
    <property type="entry name" value="Nibrin"/>
    <property type="match status" value="1"/>
</dbReference>
<dbReference type="Pfam" id="PF00533">
    <property type="entry name" value="BRCT"/>
    <property type="match status" value="1"/>
</dbReference>
<keyword evidence="10 12" id="KW-0131">Cell cycle</keyword>
<gene>
    <name evidence="15" type="ORF">COCON_G00011070</name>
</gene>
<dbReference type="Pfam" id="PF16508">
    <property type="entry name" value="NIBRIN_BRCT_II"/>
    <property type="match status" value="1"/>
</dbReference>
<dbReference type="OrthoDB" id="552194at2759"/>
<dbReference type="Gene3D" id="3.40.50.10980">
    <property type="entry name" value="Nibrin, BRCT2 domain"/>
    <property type="match status" value="1"/>
</dbReference>
<comment type="caution">
    <text evidence="15">The sequence shown here is derived from an EMBL/GenBank/DDBJ whole genome shotgun (WGS) entry which is preliminary data.</text>
</comment>
<dbReference type="InterPro" id="IPR043014">
    <property type="entry name" value="Nibrin_BRCT2_sf"/>
</dbReference>
<feature type="region of interest" description="Disordered" evidence="13">
    <location>
        <begin position="631"/>
        <end position="671"/>
    </location>
</feature>
<dbReference type="Proteomes" id="UP001152803">
    <property type="component" value="Unassembled WGS sequence"/>
</dbReference>
<dbReference type="SUPFAM" id="SSF49879">
    <property type="entry name" value="SMAD/FHA domain"/>
    <property type="match status" value="1"/>
</dbReference>
<evidence type="ECO:0000256" key="3">
    <source>
        <dbReference type="ARBA" id="ARBA00020013"/>
    </source>
</evidence>
<comment type="similarity">
    <text evidence="11">Belongs to the Nibrin family.</text>
</comment>
<evidence type="ECO:0000313" key="15">
    <source>
        <dbReference type="EMBL" id="KAJ8288448.1"/>
    </source>
</evidence>
<evidence type="ECO:0000256" key="2">
    <source>
        <dbReference type="ARBA" id="ARBA00004574"/>
    </source>
</evidence>
<dbReference type="GO" id="GO:0016605">
    <property type="term" value="C:PML body"/>
    <property type="evidence" value="ECO:0007669"/>
    <property type="project" value="UniProtKB-SubCell"/>
</dbReference>
<dbReference type="PANTHER" id="PTHR12162">
    <property type="entry name" value="NIBRIN-RELATED"/>
    <property type="match status" value="1"/>
</dbReference>
<keyword evidence="8 12" id="KW-0539">Nucleus</keyword>
<feature type="region of interest" description="Disordered" evidence="13">
    <location>
        <begin position="746"/>
        <end position="776"/>
    </location>
</feature>
<comment type="subcellular location">
    <subcellularLocation>
        <location evidence="2">Chromosome</location>
        <location evidence="2">Telomere</location>
    </subcellularLocation>
    <subcellularLocation>
        <location evidence="1">Nucleus</location>
        <location evidence="1">PML body</location>
    </subcellularLocation>
</comment>
<evidence type="ECO:0000256" key="9">
    <source>
        <dbReference type="ARBA" id="ARBA00023254"/>
    </source>
</evidence>
<reference evidence="15" key="1">
    <citation type="journal article" date="2023" name="Science">
        <title>Genome structures resolve the early diversification of teleost fishes.</title>
        <authorList>
            <person name="Parey E."/>
            <person name="Louis A."/>
            <person name="Montfort J."/>
            <person name="Bouchez O."/>
            <person name="Roques C."/>
            <person name="Iampietro C."/>
            <person name="Lluch J."/>
            <person name="Castinel A."/>
            <person name="Donnadieu C."/>
            <person name="Desvignes T."/>
            <person name="Floi Bucao C."/>
            <person name="Jouanno E."/>
            <person name="Wen M."/>
            <person name="Mejri S."/>
            <person name="Dirks R."/>
            <person name="Jansen H."/>
            <person name="Henkel C."/>
            <person name="Chen W.J."/>
            <person name="Zahm M."/>
            <person name="Cabau C."/>
            <person name="Klopp C."/>
            <person name="Thompson A.W."/>
            <person name="Robinson-Rechavi M."/>
            <person name="Braasch I."/>
            <person name="Lecointre G."/>
            <person name="Bobe J."/>
            <person name="Postlethwait J.H."/>
            <person name="Berthelot C."/>
            <person name="Roest Crollius H."/>
            <person name="Guiguen Y."/>
        </authorList>
    </citation>
    <scope>NUCLEOTIDE SEQUENCE</scope>
    <source>
        <strain evidence="15">Concon-B</strain>
    </source>
</reference>
<dbReference type="PROSITE" id="PS50006">
    <property type="entry name" value="FHA_DOMAIN"/>
    <property type="match status" value="1"/>
</dbReference>
<dbReference type="GO" id="GO:0000724">
    <property type="term" value="P:double-strand break repair via homologous recombination"/>
    <property type="evidence" value="ECO:0007669"/>
    <property type="project" value="TreeGrafter"/>
</dbReference>
<dbReference type="Pfam" id="PF08599">
    <property type="entry name" value="Nbs1_C"/>
    <property type="match status" value="1"/>
</dbReference>
<feature type="compositionally biased region" description="Polar residues" evidence="13">
    <location>
        <begin position="463"/>
        <end position="481"/>
    </location>
</feature>
<keyword evidence="4" id="KW-0158">Chromosome</keyword>
<dbReference type="InterPro" id="IPR000253">
    <property type="entry name" value="FHA_dom"/>
</dbReference>
<evidence type="ECO:0000256" key="8">
    <source>
        <dbReference type="ARBA" id="ARBA00023242"/>
    </source>
</evidence>
<feature type="compositionally biased region" description="Basic and acidic residues" evidence="13">
    <location>
        <begin position="498"/>
        <end position="507"/>
    </location>
</feature>
<feature type="compositionally biased region" description="Pro residues" evidence="13">
    <location>
        <begin position="526"/>
        <end position="536"/>
    </location>
</feature>
<organism evidence="15 16">
    <name type="scientific">Conger conger</name>
    <name type="common">Conger eel</name>
    <name type="synonym">Muraena conger</name>
    <dbReference type="NCBI Taxonomy" id="82655"/>
    <lineage>
        <taxon>Eukaryota</taxon>
        <taxon>Metazoa</taxon>
        <taxon>Chordata</taxon>
        <taxon>Craniata</taxon>
        <taxon>Vertebrata</taxon>
        <taxon>Euteleostomi</taxon>
        <taxon>Actinopterygii</taxon>
        <taxon>Neopterygii</taxon>
        <taxon>Teleostei</taxon>
        <taxon>Anguilliformes</taxon>
        <taxon>Congridae</taxon>
        <taxon>Conger</taxon>
    </lineage>
</organism>
<keyword evidence="6 12" id="KW-0779">Telomere</keyword>
<protein>
    <recommendedName>
        <fullName evidence="3 12">Nibrin</fullName>
    </recommendedName>
</protein>
<dbReference type="InterPro" id="IPR036420">
    <property type="entry name" value="BRCT_dom_sf"/>
</dbReference>
<keyword evidence="16" id="KW-1185">Reference proteome</keyword>
<dbReference type="CDD" id="cd17741">
    <property type="entry name" value="BRCT_nibrin"/>
    <property type="match status" value="1"/>
</dbReference>
<evidence type="ECO:0000256" key="7">
    <source>
        <dbReference type="ARBA" id="ARBA00023204"/>
    </source>
</evidence>